<dbReference type="EMBL" id="SNXI01000008">
    <property type="protein sequence ID" value="TDP32758.1"/>
    <property type="molecule type" value="Genomic_DNA"/>
</dbReference>
<reference evidence="1 2" key="1">
    <citation type="submission" date="2019-03" db="EMBL/GenBank/DDBJ databases">
        <title>Freshwater and sediment microbial communities from various areas in North America, analyzing microbe dynamics in response to fracking.</title>
        <authorList>
            <person name="Lamendella R."/>
        </authorList>
    </citation>
    <scope>NUCLEOTIDE SEQUENCE [LARGE SCALE GENOMIC DNA]</scope>
    <source>
        <strain evidence="1 2">18_TX</strain>
    </source>
</reference>
<evidence type="ECO:0000313" key="1">
    <source>
        <dbReference type="EMBL" id="TDP32758.1"/>
    </source>
</evidence>
<dbReference type="Proteomes" id="UP000295531">
    <property type="component" value="Unassembled WGS sequence"/>
</dbReference>
<sequence length="317" mass="35208">MLIGASKARSGNYRIILQLGKKELRLLVLRHRQADLPEVVVNDSSEVSQTNTSEILEHFNQSYDKLGLKHAPVTLVLGLGYYQTIAVDRPDVPEQDIAASLAFQLGDLTDLAPENMVTDYYELAYQPSGQNKVMAVAGNKQELSDWVQAIVDAGWEPEIITISELELRKLHPHSARARLCVYPLERGYLVQIYHQGKLCFSRALSGQAAITDYSKEEIELGALEPLATELQRSMDYYESQLRQAPVKEIMVAISHAQLDSVCGALSDLLAVSVERFNYEDWMNELCEGDFSDLAAFAAAKQEPSTADEAGADKEQDA</sequence>
<evidence type="ECO:0000313" key="2">
    <source>
        <dbReference type="Proteomes" id="UP000295531"/>
    </source>
</evidence>
<name>A0A4R6P4Q1_9GAMM</name>
<dbReference type="SUPFAM" id="SSF53067">
    <property type="entry name" value="Actin-like ATPase domain"/>
    <property type="match status" value="1"/>
</dbReference>
<keyword evidence="2" id="KW-1185">Reference proteome</keyword>
<dbReference type="InterPro" id="IPR043129">
    <property type="entry name" value="ATPase_NBD"/>
</dbReference>
<protein>
    <submittedName>
        <fullName evidence="1">MSHA biogenesis protein MshI</fullName>
    </submittedName>
</protein>
<dbReference type="AlphaFoldDB" id="A0A4R6P4Q1"/>
<organism evidence="1 2">
    <name type="scientific">Idiomarina aquatica</name>
    <dbReference type="NCBI Taxonomy" id="1327752"/>
    <lineage>
        <taxon>Bacteria</taxon>
        <taxon>Pseudomonadati</taxon>
        <taxon>Pseudomonadota</taxon>
        <taxon>Gammaproteobacteria</taxon>
        <taxon>Alteromonadales</taxon>
        <taxon>Idiomarinaceae</taxon>
        <taxon>Idiomarina</taxon>
    </lineage>
</organism>
<comment type="caution">
    <text evidence="1">The sequence shown here is derived from an EMBL/GenBank/DDBJ whole genome shotgun (WGS) entry which is preliminary data.</text>
</comment>
<dbReference type="OrthoDB" id="5296002at2"/>
<proteinExistence type="predicted"/>
<accession>A0A4R6P4Q1</accession>
<gene>
    <name evidence="1" type="ORF">DEU29_108103</name>
</gene>
<dbReference type="RefSeq" id="WP_133539817.1">
    <property type="nucleotide sequence ID" value="NZ_SNXI01000008.1"/>
</dbReference>